<name>A0A8S0WYA0_9GAMM</name>
<reference evidence="1 2" key="1">
    <citation type="submission" date="2020-02" db="EMBL/GenBank/DDBJ databases">
        <authorList>
            <person name="Hogendoorn C."/>
        </authorList>
    </citation>
    <scope>NUCLEOTIDE SEQUENCE [LARGE SCALE GENOMIC DNA]</scope>
    <source>
        <strain evidence="1">METHB21</strain>
    </source>
</reference>
<evidence type="ECO:0000313" key="2">
    <source>
        <dbReference type="Proteomes" id="UP000494216"/>
    </source>
</evidence>
<protein>
    <submittedName>
        <fullName evidence="1">Uncharacterized protein</fullName>
    </submittedName>
</protein>
<sequence length="51" mass="5768">MRQEFLSGSHCFIQSKILTGSHIQQNVPQNVPHLLSPLRLSTGQLLKSYYA</sequence>
<dbReference type="AlphaFoldDB" id="A0A8S0WYA0"/>
<comment type="caution">
    <text evidence="1">The sequence shown here is derived from an EMBL/GenBank/DDBJ whole genome shotgun (WGS) entry which is preliminary data.</text>
</comment>
<proteinExistence type="predicted"/>
<dbReference type="Proteomes" id="UP000494216">
    <property type="component" value="Unassembled WGS sequence"/>
</dbReference>
<keyword evidence="2" id="KW-1185">Reference proteome</keyword>
<organism evidence="1 2">
    <name type="scientific">Candidatus Methylobacter favarea</name>
    <dbReference type="NCBI Taxonomy" id="2707345"/>
    <lineage>
        <taxon>Bacteria</taxon>
        <taxon>Pseudomonadati</taxon>
        <taxon>Pseudomonadota</taxon>
        <taxon>Gammaproteobacteria</taxon>
        <taxon>Methylococcales</taxon>
        <taxon>Methylococcaceae</taxon>
        <taxon>Methylobacter</taxon>
    </lineage>
</organism>
<dbReference type="EMBL" id="CADCXN010000009">
    <property type="protein sequence ID" value="CAA9889483.1"/>
    <property type="molecule type" value="Genomic_DNA"/>
</dbReference>
<evidence type="ECO:0000313" key="1">
    <source>
        <dbReference type="EMBL" id="CAA9889483.1"/>
    </source>
</evidence>
<gene>
    <name evidence="1" type="ORF">METHB2_1060003</name>
</gene>
<accession>A0A8S0WYA0</accession>